<dbReference type="EMBL" id="RCTF01000005">
    <property type="protein sequence ID" value="RLP79492.1"/>
    <property type="molecule type" value="Genomic_DNA"/>
</dbReference>
<keyword evidence="2" id="KW-1185">Reference proteome</keyword>
<accession>A0A3L7AJ79</accession>
<evidence type="ECO:0000313" key="2">
    <source>
        <dbReference type="Proteomes" id="UP000269692"/>
    </source>
</evidence>
<dbReference type="InterPro" id="IPR038573">
    <property type="entry name" value="BrnT_sf"/>
</dbReference>
<dbReference type="Proteomes" id="UP000269692">
    <property type="component" value="Unassembled WGS sequence"/>
</dbReference>
<dbReference type="InterPro" id="IPR007460">
    <property type="entry name" value="BrnT_toxin"/>
</dbReference>
<protein>
    <submittedName>
        <fullName evidence="1">BrnT family toxin</fullName>
    </submittedName>
</protein>
<proteinExistence type="predicted"/>
<reference evidence="1 2" key="1">
    <citation type="submission" date="2018-10" db="EMBL/GenBank/DDBJ databases">
        <title>Xanthobacter tagetidis genome sequencing and assembly.</title>
        <authorList>
            <person name="Maclea K.S."/>
            <person name="Goen A.E."/>
            <person name="Fatima S.A."/>
        </authorList>
    </citation>
    <scope>NUCLEOTIDE SEQUENCE [LARGE SCALE GENOMIC DNA]</scope>
    <source>
        <strain evidence="1 2">ATCC 700314</strain>
    </source>
</reference>
<dbReference type="OrthoDB" id="839663at2"/>
<dbReference type="Gene3D" id="3.10.450.530">
    <property type="entry name" value="Ribonuclease toxin, BrnT, of type II toxin-antitoxin system"/>
    <property type="match status" value="1"/>
</dbReference>
<evidence type="ECO:0000313" key="1">
    <source>
        <dbReference type="EMBL" id="RLP79492.1"/>
    </source>
</evidence>
<sequence length="91" mass="10390">MKITSHPAKRQATLDNRGLDLDVDGAEAFAGRTLTLADDRHDYGEPRFQTYGFVRGRLVMVVWTPRGEARHVISMRHCHDKEARKVLPYLA</sequence>
<name>A0A3L7AJ79_9HYPH</name>
<organism evidence="1 2">
    <name type="scientific">Xanthobacter tagetidis</name>
    <dbReference type="NCBI Taxonomy" id="60216"/>
    <lineage>
        <taxon>Bacteria</taxon>
        <taxon>Pseudomonadati</taxon>
        <taxon>Pseudomonadota</taxon>
        <taxon>Alphaproteobacteria</taxon>
        <taxon>Hyphomicrobiales</taxon>
        <taxon>Xanthobacteraceae</taxon>
        <taxon>Xanthobacter</taxon>
    </lineage>
</organism>
<dbReference type="Pfam" id="PF04365">
    <property type="entry name" value="BrnT_toxin"/>
    <property type="match status" value="1"/>
</dbReference>
<gene>
    <name evidence="1" type="ORF">D9R14_07455</name>
</gene>
<dbReference type="AlphaFoldDB" id="A0A3L7AJ79"/>
<comment type="caution">
    <text evidence="1">The sequence shown here is derived from an EMBL/GenBank/DDBJ whole genome shotgun (WGS) entry which is preliminary data.</text>
</comment>